<evidence type="ECO:0000256" key="1">
    <source>
        <dbReference type="ARBA" id="ARBA00005046"/>
    </source>
</evidence>
<dbReference type="InterPro" id="IPR010038">
    <property type="entry name" value="MoaD_arc-typ"/>
</dbReference>
<dbReference type="Pfam" id="PF02597">
    <property type="entry name" value="ThiS"/>
    <property type="match status" value="1"/>
</dbReference>
<gene>
    <name evidence="6" type="ORF">A3G31_12640</name>
</gene>
<sequence>MKVKIKFFAALREGIGKSEIEINIPSGSRLNGLIERLEKEYKAIAEFKTSIAYSINMEYVRGDEVLKEGDEIALIPPVSGGCPMMSL</sequence>
<dbReference type="GO" id="GO:0006777">
    <property type="term" value="P:Mo-molybdopterin cofactor biosynthetic process"/>
    <property type="evidence" value="ECO:0007669"/>
    <property type="project" value="UniProtKB-KW"/>
</dbReference>
<dbReference type="GO" id="GO:0000166">
    <property type="term" value="F:nucleotide binding"/>
    <property type="evidence" value="ECO:0007669"/>
    <property type="project" value="UniProtKB-KW"/>
</dbReference>
<dbReference type="STRING" id="1817883.A3G31_12640"/>
<keyword evidence="2" id="KW-0547">Nucleotide-binding</keyword>
<comment type="similarity">
    <text evidence="4">Belongs to the MoaD family.</text>
</comment>
<dbReference type="InterPro" id="IPR016155">
    <property type="entry name" value="Mopterin_synth/thiamin_S_b"/>
</dbReference>
<comment type="caution">
    <text evidence="6">The sequence shown here is derived from an EMBL/GenBank/DDBJ whole genome shotgun (WGS) entry which is preliminary data.</text>
</comment>
<dbReference type="NCBIfam" id="TIGR01682">
    <property type="entry name" value="moaD"/>
    <property type="match status" value="1"/>
</dbReference>
<dbReference type="CDD" id="cd00754">
    <property type="entry name" value="Ubl_MoaD"/>
    <property type="match status" value="1"/>
</dbReference>
<reference evidence="6 7" key="1">
    <citation type="journal article" date="2016" name="Nat. Commun.">
        <title>Thousands of microbial genomes shed light on interconnected biogeochemical processes in an aquifer system.</title>
        <authorList>
            <person name="Anantharaman K."/>
            <person name="Brown C.T."/>
            <person name="Hug L.A."/>
            <person name="Sharon I."/>
            <person name="Castelle C.J."/>
            <person name="Probst A.J."/>
            <person name="Thomas B.C."/>
            <person name="Singh A."/>
            <person name="Wilkins M.J."/>
            <person name="Karaoz U."/>
            <person name="Brodie E.L."/>
            <person name="Williams K.H."/>
            <person name="Hubbard S.S."/>
            <person name="Banfield J.F."/>
        </authorList>
    </citation>
    <scope>NUCLEOTIDE SEQUENCE [LARGE SCALE GENOMIC DNA]</scope>
</reference>
<evidence type="ECO:0000313" key="6">
    <source>
        <dbReference type="EMBL" id="OGL51825.1"/>
    </source>
</evidence>
<dbReference type="InterPro" id="IPR012675">
    <property type="entry name" value="Beta-grasp_dom_sf"/>
</dbReference>
<evidence type="ECO:0000256" key="5">
    <source>
        <dbReference type="ARBA" id="ARBA00024247"/>
    </source>
</evidence>
<dbReference type="InterPro" id="IPR044672">
    <property type="entry name" value="MOCS2A"/>
</dbReference>
<dbReference type="Gene3D" id="3.10.20.30">
    <property type="match status" value="1"/>
</dbReference>
<evidence type="ECO:0000256" key="4">
    <source>
        <dbReference type="ARBA" id="ARBA00024200"/>
    </source>
</evidence>
<protein>
    <recommendedName>
        <fullName evidence="5">Molybdopterin synthase sulfur carrier subunit</fullName>
    </recommendedName>
</protein>
<dbReference type="AlphaFoldDB" id="A0A1F7SDH5"/>
<proteinExistence type="inferred from homology"/>
<comment type="pathway">
    <text evidence="1">Cofactor biosynthesis; molybdopterin biosynthesis.</text>
</comment>
<organism evidence="6 7">
    <name type="scientific">Candidatus Schekmanbacteria bacterium RIFCSPLOWO2_12_FULL_38_15</name>
    <dbReference type="NCBI Taxonomy" id="1817883"/>
    <lineage>
        <taxon>Bacteria</taxon>
        <taxon>Candidatus Schekmaniibacteriota</taxon>
    </lineage>
</organism>
<name>A0A1F7SDH5_9BACT</name>
<dbReference type="UniPathway" id="UPA00344"/>
<dbReference type="InterPro" id="IPR003749">
    <property type="entry name" value="ThiS/MoaD-like"/>
</dbReference>
<evidence type="ECO:0000256" key="2">
    <source>
        <dbReference type="ARBA" id="ARBA00022741"/>
    </source>
</evidence>
<evidence type="ECO:0000313" key="7">
    <source>
        <dbReference type="Proteomes" id="UP000178082"/>
    </source>
</evidence>
<dbReference type="PANTHER" id="PTHR33359:SF1">
    <property type="entry name" value="MOLYBDOPTERIN SYNTHASE SULFUR CARRIER SUBUNIT"/>
    <property type="match status" value="1"/>
</dbReference>
<dbReference type="SUPFAM" id="SSF54285">
    <property type="entry name" value="MoaD/ThiS"/>
    <property type="match status" value="1"/>
</dbReference>
<accession>A0A1F7SDH5</accession>
<dbReference type="Proteomes" id="UP000178082">
    <property type="component" value="Unassembled WGS sequence"/>
</dbReference>
<evidence type="ECO:0000256" key="3">
    <source>
        <dbReference type="ARBA" id="ARBA00023150"/>
    </source>
</evidence>
<dbReference type="FunFam" id="3.10.20.30:FF:000010">
    <property type="entry name" value="Molybdopterin synthase sulfur carrier subunit"/>
    <property type="match status" value="1"/>
</dbReference>
<dbReference type="EMBL" id="MGDI01000037">
    <property type="protein sequence ID" value="OGL51825.1"/>
    <property type="molecule type" value="Genomic_DNA"/>
</dbReference>
<dbReference type="NCBIfam" id="TIGR01687">
    <property type="entry name" value="moaD_arch"/>
    <property type="match status" value="1"/>
</dbReference>
<dbReference type="PANTHER" id="PTHR33359">
    <property type="entry name" value="MOLYBDOPTERIN SYNTHASE SULFUR CARRIER SUBUNIT"/>
    <property type="match status" value="1"/>
</dbReference>
<dbReference type="GO" id="GO:1990133">
    <property type="term" value="C:molybdopterin adenylyltransferase complex"/>
    <property type="evidence" value="ECO:0007669"/>
    <property type="project" value="TreeGrafter"/>
</dbReference>
<keyword evidence="3" id="KW-0501">Molybdenum cofactor biosynthesis</keyword>